<sequence>MKAKYPHLFPSDSVSASAYLHVLGTQFSQKSGRDIVTPQKSDLDCAAENTRNSDSRQGSGTVKGTTVRRPVRGSHPPSSGGPRSPPQAVDHLTSRGKARGSLGEPTRTRRQTTEPFTGCGLNDGPWWRPSS</sequence>
<feature type="compositionally biased region" description="Polar residues" evidence="1">
    <location>
        <begin position="49"/>
        <end position="64"/>
    </location>
</feature>
<protein>
    <submittedName>
        <fullName evidence="2">Uncharacterized protein</fullName>
    </submittedName>
</protein>
<feature type="compositionally biased region" description="Low complexity" evidence="1">
    <location>
        <begin position="73"/>
        <end position="82"/>
    </location>
</feature>
<dbReference type="Proteomes" id="UP001234989">
    <property type="component" value="Chromosome 8"/>
</dbReference>
<dbReference type="AlphaFoldDB" id="A0AAF0UBV9"/>
<dbReference type="EMBL" id="CP133619">
    <property type="protein sequence ID" value="WMV42954.1"/>
    <property type="molecule type" value="Genomic_DNA"/>
</dbReference>
<keyword evidence="3" id="KW-1185">Reference proteome</keyword>
<evidence type="ECO:0000256" key="1">
    <source>
        <dbReference type="SAM" id="MobiDB-lite"/>
    </source>
</evidence>
<proteinExistence type="predicted"/>
<feature type="region of interest" description="Disordered" evidence="1">
    <location>
        <begin position="26"/>
        <end position="131"/>
    </location>
</feature>
<reference evidence="2" key="1">
    <citation type="submission" date="2023-08" db="EMBL/GenBank/DDBJ databases">
        <title>A de novo genome assembly of Solanum verrucosum Schlechtendal, a Mexican diploid species geographically isolated from the other diploid A-genome species in potato relatives.</title>
        <authorList>
            <person name="Hosaka K."/>
        </authorList>
    </citation>
    <scope>NUCLEOTIDE SEQUENCE</scope>
    <source>
        <tissue evidence="2">Young leaves</tissue>
    </source>
</reference>
<name>A0AAF0UBV9_SOLVR</name>
<evidence type="ECO:0000313" key="3">
    <source>
        <dbReference type="Proteomes" id="UP001234989"/>
    </source>
</evidence>
<accession>A0AAF0UBV9</accession>
<evidence type="ECO:0000313" key="2">
    <source>
        <dbReference type="EMBL" id="WMV42954.1"/>
    </source>
</evidence>
<organism evidence="2 3">
    <name type="scientific">Solanum verrucosum</name>
    <dbReference type="NCBI Taxonomy" id="315347"/>
    <lineage>
        <taxon>Eukaryota</taxon>
        <taxon>Viridiplantae</taxon>
        <taxon>Streptophyta</taxon>
        <taxon>Embryophyta</taxon>
        <taxon>Tracheophyta</taxon>
        <taxon>Spermatophyta</taxon>
        <taxon>Magnoliopsida</taxon>
        <taxon>eudicotyledons</taxon>
        <taxon>Gunneridae</taxon>
        <taxon>Pentapetalae</taxon>
        <taxon>asterids</taxon>
        <taxon>lamiids</taxon>
        <taxon>Solanales</taxon>
        <taxon>Solanaceae</taxon>
        <taxon>Solanoideae</taxon>
        <taxon>Solaneae</taxon>
        <taxon>Solanum</taxon>
    </lineage>
</organism>
<gene>
    <name evidence="2" type="ORF">MTR67_036339</name>
</gene>